<organism evidence="2 3">
    <name type="scientific">Knipowitschia caucasica</name>
    <name type="common">Caucasian dwarf goby</name>
    <name type="synonym">Pomatoschistus caucasicus</name>
    <dbReference type="NCBI Taxonomy" id="637954"/>
    <lineage>
        <taxon>Eukaryota</taxon>
        <taxon>Metazoa</taxon>
        <taxon>Chordata</taxon>
        <taxon>Craniata</taxon>
        <taxon>Vertebrata</taxon>
        <taxon>Euteleostomi</taxon>
        <taxon>Actinopterygii</taxon>
        <taxon>Neopterygii</taxon>
        <taxon>Teleostei</taxon>
        <taxon>Neoteleostei</taxon>
        <taxon>Acanthomorphata</taxon>
        <taxon>Gobiaria</taxon>
        <taxon>Gobiiformes</taxon>
        <taxon>Gobioidei</taxon>
        <taxon>Gobiidae</taxon>
        <taxon>Gobiinae</taxon>
        <taxon>Knipowitschia</taxon>
    </lineage>
</organism>
<gene>
    <name evidence="2" type="ORF">KC01_LOCUS5939</name>
</gene>
<evidence type="ECO:0000313" key="3">
    <source>
        <dbReference type="Proteomes" id="UP001497482"/>
    </source>
</evidence>
<feature type="region of interest" description="Disordered" evidence="1">
    <location>
        <begin position="1"/>
        <end position="20"/>
    </location>
</feature>
<feature type="compositionally biased region" description="Low complexity" evidence="1">
    <location>
        <begin position="125"/>
        <end position="136"/>
    </location>
</feature>
<feature type="compositionally biased region" description="Low complexity" evidence="1">
    <location>
        <begin position="166"/>
        <end position="175"/>
    </location>
</feature>
<dbReference type="EMBL" id="OZ035833">
    <property type="protein sequence ID" value="CAL1574190.1"/>
    <property type="molecule type" value="Genomic_DNA"/>
</dbReference>
<reference evidence="2 3" key="1">
    <citation type="submission" date="2024-04" db="EMBL/GenBank/DDBJ databases">
        <authorList>
            <person name="Waldvogel A.-M."/>
            <person name="Schoenle A."/>
        </authorList>
    </citation>
    <scope>NUCLEOTIDE SEQUENCE [LARGE SCALE GENOMIC DNA]</scope>
</reference>
<protein>
    <submittedName>
        <fullName evidence="2">Uncharacterized protein</fullName>
    </submittedName>
</protein>
<evidence type="ECO:0000313" key="2">
    <source>
        <dbReference type="EMBL" id="CAL1574190.1"/>
    </source>
</evidence>
<name>A0AAV2J9Y2_KNICA</name>
<dbReference type="AlphaFoldDB" id="A0AAV2J9Y2"/>
<evidence type="ECO:0000256" key="1">
    <source>
        <dbReference type="SAM" id="MobiDB-lite"/>
    </source>
</evidence>
<dbReference type="Proteomes" id="UP001497482">
    <property type="component" value="Chromosome 11"/>
</dbReference>
<feature type="region of interest" description="Disordered" evidence="1">
    <location>
        <begin position="35"/>
        <end position="188"/>
    </location>
</feature>
<sequence>MKSSPHRNLLSPPPDPLTRPRQILSLTLCRSTYSISSPNLAHPSPDPQQHHDPSMQPVSTHVDLHSLDRSDKHPPNRIFLPPRLSISPESDAPPQSITPRSINRLLISRGDPNRPLSPPDFSQSTAPHPLHLLPPKTKAPPPISFCPQNGEPMSIKPFSTARDPLSNSPPSANSSFERVPQKGPAGSPFRQLSEITPLLSPSLSTPPPHHQITHQNQFSPSARIIRRPSSLPQSAARHFSSYPHPLRTPGHPFSISPPPRMTSPLRSPPQCISEVLRTAIPLL</sequence>
<feature type="compositionally biased region" description="Basic and acidic residues" evidence="1">
    <location>
        <begin position="62"/>
        <end position="74"/>
    </location>
</feature>
<keyword evidence="3" id="KW-1185">Reference proteome</keyword>
<accession>A0AAV2J9Y2</accession>
<proteinExistence type="predicted"/>